<protein>
    <recommendedName>
        <fullName evidence="5">Secreted protein</fullName>
    </recommendedName>
</protein>
<gene>
    <name evidence="3" type="ORF">CNYM01_07859</name>
</gene>
<sequence length="218" mass="23912">MQVIPGCRWLAVSCWLLQVAACFYRPSKQPAKSIRPNFTAGVSVSLSEFSAPASAFPPMSKAACPRTFVSSSPPLVPYYPATPSHWLALLCFAAAQSSHRCCCARLCLCKRKAEPERANSAAQRSTAPSNGARANKKHQGTQIRPRRDPLQVSYTGAIRYPPCTGNPRGGTTVTCFQMRQNKKSQKKHWPVATLLLTATCSKYRGYPTPPYLKPHSRG</sequence>
<evidence type="ECO:0000256" key="2">
    <source>
        <dbReference type="SAM" id="SignalP"/>
    </source>
</evidence>
<dbReference type="EMBL" id="JEMN01000557">
    <property type="protein sequence ID" value="KXH60064.1"/>
    <property type="molecule type" value="Genomic_DNA"/>
</dbReference>
<comment type="caution">
    <text evidence="3">The sequence shown here is derived from an EMBL/GenBank/DDBJ whole genome shotgun (WGS) entry which is preliminary data.</text>
</comment>
<feature type="signal peptide" evidence="2">
    <location>
        <begin position="1"/>
        <end position="22"/>
    </location>
</feature>
<accession>A0A135UI51</accession>
<evidence type="ECO:0008006" key="5">
    <source>
        <dbReference type="Google" id="ProtNLM"/>
    </source>
</evidence>
<keyword evidence="2" id="KW-0732">Signal</keyword>
<reference evidence="3 4" key="1">
    <citation type="submission" date="2014-02" db="EMBL/GenBank/DDBJ databases">
        <title>The genome sequence of Colletotrichum nymphaeae SA-01.</title>
        <authorList>
            <person name="Baroncelli R."/>
            <person name="Thon M.R."/>
        </authorList>
    </citation>
    <scope>NUCLEOTIDE SEQUENCE [LARGE SCALE GENOMIC DNA]</scope>
    <source>
        <strain evidence="3 4">SA-01</strain>
    </source>
</reference>
<organism evidence="3 4">
    <name type="scientific">Colletotrichum nymphaeae SA-01</name>
    <dbReference type="NCBI Taxonomy" id="1460502"/>
    <lineage>
        <taxon>Eukaryota</taxon>
        <taxon>Fungi</taxon>
        <taxon>Dikarya</taxon>
        <taxon>Ascomycota</taxon>
        <taxon>Pezizomycotina</taxon>
        <taxon>Sordariomycetes</taxon>
        <taxon>Hypocreomycetidae</taxon>
        <taxon>Glomerellales</taxon>
        <taxon>Glomerellaceae</taxon>
        <taxon>Colletotrichum</taxon>
        <taxon>Colletotrichum acutatum species complex</taxon>
    </lineage>
</organism>
<evidence type="ECO:0000313" key="4">
    <source>
        <dbReference type="Proteomes" id="UP000070054"/>
    </source>
</evidence>
<dbReference type="Proteomes" id="UP000070054">
    <property type="component" value="Unassembled WGS sequence"/>
</dbReference>
<evidence type="ECO:0000256" key="1">
    <source>
        <dbReference type="SAM" id="MobiDB-lite"/>
    </source>
</evidence>
<proteinExistence type="predicted"/>
<keyword evidence="4" id="KW-1185">Reference proteome</keyword>
<feature type="compositionally biased region" description="Polar residues" evidence="1">
    <location>
        <begin position="120"/>
        <end position="129"/>
    </location>
</feature>
<feature type="region of interest" description="Disordered" evidence="1">
    <location>
        <begin position="118"/>
        <end position="150"/>
    </location>
</feature>
<evidence type="ECO:0000313" key="3">
    <source>
        <dbReference type="EMBL" id="KXH60064.1"/>
    </source>
</evidence>
<feature type="chain" id="PRO_5007804847" description="Secreted protein" evidence="2">
    <location>
        <begin position="23"/>
        <end position="218"/>
    </location>
</feature>
<dbReference type="AlphaFoldDB" id="A0A135UI51"/>
<name>A0A135UI51_9PEZI</name>